<dbReference type="EMBL" id="CP003221">
    <property type="protein sequence ID" value="EGJ49110.1"/>
    <property type="molecule type" value="Genomic_DNA"/>
</dbReference>
<dbReference type="RefSeq" id="WP_014258945.1">
    <property type="nucleotide sequence ID" value="NC_016629.1"/>
</dbReference>
<organism evidence="1 2">
    <name type="scientific">Desulfocurvibacter africanus subsp. africanus str. Walvis Bay</name>
    <dbReference type="NCBI Taxonomy" id="690850"/>
    <lineage>
        <taxon>Bacteria</taxon>
        <taxon>Pseudomonadati</taxon>
        <taxon>Thermodesulfobacteriota</taxon>
        <taxon>Desulfovibrionia</taxon>
        <taxon>Desulfovibrionales</taxon>
        <taxon>Desulfovibrionaceae</taxon>
        <taxon>Desulfocurvibacter</taxon>
    </lineage>
</organism>
<evidence type="ECO:0000313" key="2">
    <source>
        <dbReference type="Proteomes" id="UP000007844"/>
    </source>
</evidence>
<dbReference type="AlphaFoldDB" id="F3YUT3"/>
<sequence length="383" mass="43559">MLIRVEAVRPGTVPAEMRYYIDKPLTGEVLANDSPLVLRGWVWSPNDSIEGVEARTESGECIFQTLNQYRPALNKQLGLAEDVALGFRLDLKARPDTGRVVLRGLGSRAAHVLCSIDMRGMDESKAEERPKQLFFMHIAKTAGSSVNALVQQYYPPERCVSHVESYHLRPDMNVLNLQDKLYVSGHVTLEVARRRRYIADGCKTFTLLRKPASHLLSHIAWVKRLGLPEYAREYAAHPAHIQELARMMNAMIFEEFIGCMGEMGHNLFDNVQTRYLANAFSCLLDDGHLEQALATLRTFDIVGLNEEFDRSMRLLARSMGWGEPAILPRENVASYKCTWRELGIGPDHPLLRKLLRYDEKVYAEACRLFIQARNSWLCPEVAE</sequence>
<dbReference type="InterPro" id="IPR027417">
    <property type="entry name" value="P-loop_NTPase"/>
</dbReference>
<accession>F3YUT3</accession>
<name>F3YUT3_DESAF</name>
<evidence type="ECO:0008006" key="3">
    <source>
        <dbReference type="Google" id="ProtNLM"/>
    </source>
</evidence>
<dbReference type="Gene3D" id="3.40.50.300">
    <property type="entry name" value="P-loop containing nucleotide triphosphate hydrolases"/>
    <property type="match status" value="1"/>
</dbReference>
<dbReference type="KEGG" id="daf:Desaf_0759"/>
<keyword evidence="2" id="KW-1185">Reference proteome</keyword>
<dbReference type="HOGENOM" id="CLU_721056_0_0_7"/>
<dbReference type="Proteomes" id="UP000007844">
    <property type="component" value="Chromosome"/>
</dbReference>
<protein>
    <recommendedName>
        <fullName evidence="3">Sulfotransferase</fullName>
    </recommendedName>
</protein>
<dbReference type="STRING" id="690850.Desaf_0759"/>
<evidence type="ECO:0000313" key="1">
    <source>
        <dbReference type="EMBL" id="EGJ49110.1"/>
    </source>
</evidence>
<dbReference type="eggNOG" id="COG4421">
    <property type="taxonomic scope" value="Bacteria"/>
</dbReference>
<reference evidence="1 2" key="1">
    <citation type="journal article" date="2011" name="J. Bacteriol.">
        <title>Genome sequence of the mercury-methylating and pleomorphic Desulfovibrio africanus Strain Walvis Bay.</title>
        <authorList>
            <person name="Brown S.D."/>
            <person name="Wall J.D."/>
            <person name="Kucken A.M."/>
            <person name="Gilmour C.C."/>
            <person name="Podar M."/>
            <person name="Brandt C.C."/>
            <person name="Teshima H."/>
            <person name="Detter J.C."/>
            <person name="Han C.S."/>
            <person name="Land M.L."/>
            <person name="Lucas S."/>
            <person name="Han J."/>
            <person name="Pennacchio L."/>
            <person name="Nolan M."/>
            <person name="Pitluck S."/>
            <person name="Woyke T."/>
            <person name="Goodwin L."/>
            <person name="Palumbo A.V."/>
            <person name="Elias D.A."/>
        </authorList>
    </citation>
    <scope>NUCLEOTIDE SEQUENCE [LARGE SCALE GENOMIC DNA]</scope>
    <source>
        <strain evidence="1 2">Walvis Bay</strain>
    </source>
</reference>
<gene>
    <name evidence="1" type="ORF">Desaf_0759</name>
</gene>
<proteinExistence type="predicted"/>